<gene>
    <name evidence="1" type="ORF">DILT_LOCUS4731</name>
</gene>
<name>A0A3P7L5P6_DIBLA</name>
<accession>A0A3P7L5P6</accession>
<dbReference type="Proteomes" id="UP000281553">
    <property type="component" value="Unassembled WGS sequence"/>
</dbReference>
<organism evidence="1 2">
    <name type="scientific">Dibothriocephalus latus</name>
    <name type="common">Fish tapeworm</name>
    <name type="synonym">Diphyllobothrium latum</name>
    <dbReference type="NCBI Taxonomy" id="60516"/>
    <lineage>
        <taxon>Eukaryota</taxon>
        <taxon>Metazoa</taxon>
        <taxon>Spiralia</taxon>
        <taxon>Lophotrochozoa</taxon>
        <taxon>Platyhelminthes</taxon>
        <taxon>Cestoda</taxon>
        <taxon>Eucestoda</taxon>
        <taxon>Diphyllobothriidea</taxon>
        <taxon>Diphyllobothriidae</taxon>
        <taxon>Dibothriocephalus</taxon>
    </lineage>
</organism>
<proteinExistence type="predicted"/>
<keyword evidence="2" id="KW-1185">Reference proteome</keyword>
<evidence type="ECO:0000313" key="2">
    <source>
        <dbReference type="Proteomes" id="UP000281553"/>
    </source>
</evidence>
<dbReference type="EMBL" id="UYRU01046007">
    <property type="protein sequence ID" value="VDN08900.1"/>
    <property type="molecule type" value="Genomic_DNA"/>
</dbReference>
<dbReference type="AlphaFoldDB" id="A0A3P7L5P6"/>
<sequence length="96" mass="10666">MIAYLLGRLSPSFLEYWPPSLVNLFTRLRMAEYCPQTPTPVRISRCYRLPADAGGSRFESRSDVVLASQLSVSPSLLLDPVAAATPKTTRLATPRR</sequence>
<evidence type="ECO:0000313" key="1">
    <source>
        <dbReference type="EMBL" id="VDN08900.1"/>
    </source>
</evidence>
<protein>
    <submittedName>
        <fullName evidence="1">Uncharacterized protein</fullName>
    </submittedName>
</protein>
<reference evidence="1 2" key="1">
    <citation type="submission" date="2018-11" db="EMBL/GenBank/DDBJ databases">
        <authorList>
            <consortium name="Pathogen Informatics"/>
        </authorList>
    </citation>
    <scope>NUCLEOTIDE SEQUENCE [LARGE SCALE GENOMIC DNA]</scope>
</reference>